<dbReference type="SUPFAM" id="SSF56281">
    <property type="entry name" value="Metallo-hydrolase/oxidoreductase"/>
    <property type="match status" value="1"/>
</dbReference>
<dbReference type="PANTHER" id="PTHR47619:SF1">
    <property type="entry name" value="EXODEOXYRIBONUCLEASE WALJ"/>
    <property type="match status" value="1"/>
</dbReference>
<dbReference type="Gene3D" id="3.60.15.10">
    <property type="entry name" value="Ribonuclease Z/Hydroxyacylglutathione hydrolase-like"/>
    <property type="match status" value="1"/>
</dbReference>
<feature type="domain" description="Metallo-beta-lactamase" evidence="1">
    <location>
        <begin position="12"/>
        <end position="191"/>
    </location>
</feature>
<organism evidence="2 3">
    <name type="scientific">Prosthecobacter fusiformis</name>
    <dbReference type="NCBI Taxonomy" id="48464"/>
    <lineage>
        <taxon>Bacteria</taxon>
        <taxon>Pseudomonadati</taxon>
        <taxon>Verrucomicrobiota</taxon>
        <taxon>Verrucomicrobiia</taxon>
        <taxon>Verrucomicrobiales</taxon>
        <taxon>Verrucomicrobiaceae</taxon>
        <taxon>Prosthecobacter</taxon>
    </lineage>
</organism>
<dbReference type="SMART" id="SM00849">
    <property type="entry name" value="Lactamase_B"/>
    <property type="match status" value="1"/>
</dbReference>
<dbReference type="Proteomes" id="UP000295662">
    <property type="component" value="Unassembled WGS sequence"/>
</dbReference>
<dbReference type="PANTHER" id="PTHR47619">
    <property type="entry name" value="METALLO-HYDROLASE YYCJ-RELATED"/>
    <property type="match status" value="1"/>
</dbReference>
<evidence type="ECO:0000313" key="2">
    <source>
        <dbReference type="EMBL" id="TDU70582.1"/>
    </source>
</evidence>
<dbReference type="RefSeq" id="WP_133795688.1">
    <property type="nucleotide sequence ID" value="NZ_SOCA01000004.1"/>
</dbReference>
<comment type="caution">
    <text evidence="2">The sequence shown here is derived from an EMBL/GenBank/DDBJ whole genome shotgun (WGS) entry which is preliminary data.</text>
</comment>
<proteinExistence type="predicted"/>
<dbReference type="Pfam" id="PF12706">
    <property type="entry name" value="Lactamase_B_2"/>
    <property type="match status" value="1"/>
</dbReference>
<evidence type="ECO:0000313" key="3">
    <source>
        <dbReference type="Proteomes" id="UP000295662"/>
    </source>
</evidence>
<gene>
    <name evidence="2" type="ORF">EI77_02629</name>
</gene>
<dbReference type="OrthoDB" id="9781189at2"/>
<name>A0A4R7RXI7_9BACT</name>
<protein>
    <submittedName>
        <fullName evidence="2">Phosphoribosyl 1,2-cyclic phosphodiesterase</fullName>
    </submittedName>
</protein>
<dbReference type="InterPro" id="IPR052533">
    <property type="entry name" value="WalJ/YycJ-like"/>
</dbReference>
<reference evidence="2 3" key="1">
    <citation type="submission" date="2019-03" db="EMBL/GenBank/DDBJ databases">
        <title>Genomic Encyclopedia of Archaeal and Bacterial Type Strains, Phase II (KMG-II): from individual species to whole genera.</title>
        <authorList>
            <person name="Goeker M."/>
        </authorList>
    </citation>
    <scope>NUCLEOTIDE SEQUENCE [LARGE SCALE GENOMIC DNA]</scope>
    <source>
        <strain evidence="2 3">ATCC 25309</strain>
    </source>
</reference>
<dbReference type="AlphaFoldDB" id="A0A4R7RXI7"/>
<dbReference type="InterPro" id="IPR001279">
    <property type="entry name" value="Metallo-B-lactamas"/>
</dbReference>
<evidence type="ECO:0000259" key="1">
    <source>
        <dbReference type="SMART" id="SM00849"/>
    </source>
</evidence>
<sequence length="286" mass="31403">MVRLTVLGSGSSGNCAVVSTGRTTLLIDAGLSAKQICVRLEAAGYSLEQIDGILLTHEHQDHTNGLEVLSSRRTLPLYATALTRETLQGSLKFRKAPTWRMMTTGSAFDFQDLRIECFPVPHDAVDPIGFVIADEESRLGVLSDVGFVTNLIKDRLKGADSLFVEANYDAQLLEADTKRPWATKQRISSRHGHLSNDQTAELIESVAHNGLHHVVLGHLSDDCNDPDRASKRVLESLHRAGIYDTQVVCAGRRCLTPTMEVARRRVVISLSTAIAPAPQMQQMAFF</sequence>
<accession>A0A4R7RXI7</accession>
<keyword evidence="3" id="KW-1185">Reference proteome</keyword>
<dbReference type="InterPro" id="IPR036866">
    <property type="entry name" value="RibonucZ/Hydroxyglut_hydro"/>
</dbReference>
<dbReference type="EMBL" id="SOCA01000004">
    <property type="protein sequence ID" value="TDU70582.1"/>
    <property type="molecule type" value="Genomic_DNA"/>
</dbReference>